<dbReference type="InterPro" id="IPR049128">
    <property type="entry name" value="Pop8-like_dom"/>
</dbReference>
<dbReference type="Gene3D" id="3.30.70.3250">
    <property type="entry name" value="Ribonuclease P, Pop5 subunit"/>
    <property type="match status" value="1"/>
</dbReference>
<dbReference type="AlphaFoldDB" id="A0AAW1SY67"/>
<dbReference type="InterPro" id="IPR038085">
    <property type="entry name" value="Rnp2-like_sf"/>
</dbReference>
<gene>
    <name evidence="4" type="ORF">WJX84_010275</name>
</gene>
<feature type="domain" description="Ribonucleases P/MRP subunit Pop8-like" evidence="3">
    <location>
        <begin position="39"/>
        <end position="93"/>
    </location>
</feature>
<keyword evidence="5" id="KW-1185">Reference proteome</keyword>
<organism evidence="4 5">
    <name type="scientific">Apatococcus fuscideae</name>
    <dbReference type="NCBI Taxonomy" id="2026836"/>
    <lineage>
        <taxon>Eukaryota</taxon>
        <taxon>Viridiplantae</taxon>
        <taxon>Chlorophyta</taxon>
        <taxon>core chlorophytes</taxon>
        <taxon>Trebouxiophyceae</taxon>
        <taxon>Chlorellales</taxon>
        <taxon>Chlorellaceae</taxon>
        <taxon>Apatococcus</taxon>
    </lineage>
</organism>
<dbReference type="Pfam" id="PF20976">
    <property type="entry name" value="Pop8"/>
    <property type="match status" value="1"/>
</dbReference>
<dbReference type="GO" id="GO:1902555">
    <property type="term" value="C:endoribonuclease complex"/>
    <property type="evidence" value="ECO:0007669"/>
    <property type="project" value="UniProtKB-ARBA"/>
</dbReference>
<dbReference type="GO" id="GO:1990904">
    <property type="term" value="C:ribonucleoprotein complex"/>
    <property type="evidence" value="ECO:0007669"/>
    <property type="project" value="UniProtKB-ARBA"/>
</dbReference>
<evidence type="ECO:0000256" key="2">
    <source>
        <dbReference type="SAM" id="MobiDB-lite"/>
    </source>
</evidence>
<dbReference type="Proteomes" id="UP001485043">
    <property type="component" value="Unassembled WGS sequence"/>
</dbReference>
<accession>A0AAW1SY67</accession>
<evidence type="ECO:0000259" key="3">
    <source>
        <dbReference type="Pfam" id="PF20976"/>
    </source>
</evidence>
<evidence type="ECO:0000313" key="4">
    <source>
        <dbReference type="EMBL" id="KAK9861663.1"/>
    </source>
</evidence>
<dbReference type="GO" id="GO:0008033">
    <property type="term" value="P:tRNA processing"/>
    <property type="evidence" value="ECO:0007669"/>
    <property type="project" value="UniProtKB-KW"/>
</dbReference>
<comment type="caution">
    <text evidence="4">The sequence shown here is derived from an EMBL/GenBank/DDBJ whole genome shotgun (WGS) entry which is preliminary data.</text>
</comment>
<name>A0AAW1SY67_9CHLO</name>
<keyword evidence="1" id="KW-0819">tRNA processing</keyword>
<sequence length="116" mass="12521">MNDAEAKELPGRPKGTPRCLSSSQTTLQLAVLFEGRERTLRQQALAKLLQASLKQLYGVIGGAVAFDILSYDEMSASARIQVNSRDELKLKTAAAVVSSHQGTPCLIQVRPTLPLS</sequence>
<feature type="region of interest" description="Disordered" evidence="2">
    <location>
        <begin position="1"/>
        <end position="21"/>
    </location>
</feature>
<proteinExistence type="predicted"/>
<feature type="compositionally biased region" description="Basic and acidic residues" evidence="2">
    <location>
        <begin position="1"/>
        <end position="11"/>
    </location>
</feature>
<protein>
    <recommendedName>
        <fullName evidence="3">Ribonucleases P/MRP subunit Pop8-like domain-containing protein</fullName>
    </recommendedName>
</protein>
<reference evidence="4 5" key="1">
    <citation type="journal article" date="2024" name="Nat. Commun.">
        <title>Phylogenomics reveals the evolutionary origins of lichenization in chlorophyte algae.</title>
        <authorList>
            <person name="Puginier C."/>
            <person name="Libourel C."/>
            <person name="Otte J."/>
            <person name="Skaloud P."/>
            <person name="Haon M."/>
            <person name="Grisel S."/>
            <person name="Petersen M."/>
            <person name="Berrin J.G."/>
            <person name="Delaux P.M."/>
            <person name="Dal Grande F."/>
            <person name="Keller J."/>
        </authorList>
    </citation>
    <scope>NUCLEOTIDE SEQUENCE [LARGE SCALE GENOMIC DNA]</scope>
    <source>
        <strain evidence="4 5">SAG 2523</strain>
    </source>
</reference>
<evidence type="ECO:0000313" key="5">
    <source>
        <dbReference type="Proteomes" id="UP001485043"/>
    </source>
</evidence>
<dbReference type="SUPFAM" id="SSF160350">
    <property type="entry name" value="Rnp2-like"/>
    <property type="match status" value="1"/>
</dbReference>
<evidence type="ECO:0000256" key="1">
    <source>
        <dbReference type="ARBA" id="ARBA00022694"/>
    </source>
</evidence>
<dbReference type="EMBL" id="JALJOV010000720">
    <property type="protein sequence ID" value="KAK9861663.1"/>
    <property type="molecule type" value="Genomic_DNA"/>
</dbReference>